<keyword evidence="1" id="KW-0472">Membrane</keyword>
<evidence type="ECO:0000256" key="1">
    <source>
        <dbReference type="SAM" id="Phobius"/>
    </source>
</evidence>
<accession>A0A8K0HRE1</accession>
<dbReference type="OrthoDB" id="1928026at2759"/>
<feature type="transmembrane region" description="Helical" evidence="1">
    <location>
        <begin position="37"/>
        <end position="54"/>
    </location>
</feature>
<dbReference type="EMBL" id="VOIH02000001">
    <property type="protein sequence ID" value="KAF3457285.1"/>
    <property type="molecule type" value="Genomic_DNA"/>
</dbReference>
<reference evidence="2" key="1">
    <citation type="submission" date="2020-03" db="EMBL/GenBank/DDBJ databases">
        <title>A high-quality chromosome-level genome assembly of a woody plant with both climbing and erect habits, Rhamnella rubrinervis.</title>
        <authorList>
            <person name="Lu Z."/>
            <person name="Yang Y."/>
            <person name="Zhu X."/>
            <person name="Sun Y."/>
        </authorList>
    </citation>
    <scope>NUCLEOTIDE SEQUENCE</scope>
    <source>
        <strain evidence="2">BYM</strain>
        <tissue evidence="2">Leaf</tissue>
    </source>
</reference>
<organism evidence="2 3">
    <name type="scientific">Rhamnella rubrinervis</name>
    <dbReference type="NCBI Taxonomy" id="2594499"/>
    <lineage>
        <taxon>Eukaryota</taxon>
        <taxon>Viridiplantae</taxon>
        <taxon>Streptophyta</taxon>
        <taxon>Embryophyta</taxon>
        <taxon>Tracheophyta</taxon>
        <taxon>Spermatophyta</taxon>
        <taxon>Magnoliopsida</taxon>
        <taxon>eudicotyledons</taxon>
        <taxon>Gunneridae</taxon>
        <taxon>Pentapetalae</taxon>
        <taxon>rosids</taxon>
        <taxon>fabids</taxon>
        <taxon>Rosales</taxon>
        <taxon>Rhamnaceae</taxon>
        <taxon>rhamnoid group</taxon>
        <taxon>Rhamneae</taxon>
        <taxon>Rhamnella</taxon>
    </lineage>
</organism>
<dbReference type="AlphaFoldDB" id="A0A8K0HRE1"/>
<evidence type="ECO:0000313" key="2">
    <source>
        <dbReference type="EMBL" id="KAF3457285.1"/>
    </source>
</evidence>
<keyword evidence="1" id="KW-0812">Transmembrane</keyword>
<dbReference type="Proteomes" id="UP000796880">
    <property type="component" value="Unassembled WGS sequence"/>
</dbReference>
<gene>
    <name evidence="2" type="ORF">FNV43_RR01942</name>
</gene>
<sequence>MDMQTRNPKSSIRIFCRHKNFHSVLAHSSMAMSTAKVTFRVLMVVLFLLLLFYVGRPLYWKISATVHDIRENKQTVKQGLSQIVMEAQRSVGWYHDESDSGIRDDRVGKKAVHRRLMMLHHVF</sequence>
<keyword evidence="3" id="KW-1185">Reference proteome</keyword>
<comment type="caution">
    <text evidence="2">The sequence shown here is derived from an EMBL/GenBank/DDBJ whole genome shotgun (WGS) entry which is preliminary data.</text>
</comment>
<keyword evidence="1" id="KW-1133">Transmembrane helix</keyword>
<evidence type="ECO:0000313" key="3">
    <source>
        <dbReference type="Proteomes" id="UP000796880"/>
    </source>
</evidence>
<protein>
    <submittedName>
        <fullName evidence="2">Uncharacterized protein</fullName>
    </submittedName>
</protein>
<proteinExistence type="predicted"/>
<name>A0A8K0HRE1_9ROSA</name>